<dbReference type="GeneID" id="91519128"/>
<feature type="region of interest" description="Disordered" evidence="1">
    <location>
        <begin position="1"/>
        <end position="45"/>
    </location>
</feature>
<accession>U5E2Y4</accession>
<dbReference type="EMBL" id="BAFO02000005">
    <property type="protein sequence ID" value="GAD81587.1"/>
    <property type="molecule type" value="Genomic_DNA"/>
</dbReference>
<evidence type="ECO:0000256" key="1">
    <source>
        <dbReference type="SAM" id="MobiDB-lite"/>
    </source>
</evidence>
<evidence type="ECO:0000313" key="3">
    <source>
        <dbReference type="EMBL" id="GAD81587.1"/>
    </source>
</evidence>
<name>U5E2Y4_NOCAS</name>
<gene>
    <name evidence="3" type="ORF">NCAST_05_00210</name>
</gene>
<protein>
    <submittedName>
        <fullName evidence="3">Uncharacterized protein</fullName>
    </submittedName>
</protein>
<keyword evidence="2" id="KW-0812">Transmembrane</keyword>
<keyword evidence="2" id="KW-1133">Transmembrane helix</keyword>
<keyword evidence="2" id="KW-0472">Membrane</keyword>
<keyword evidence="4" id="KW-1185">Reference proteome</keyword>
<dbReference type="Proteomes" id="UP000017048">
    <property type="component" value="Unassembled WGS sequence"/>
</dbReference>
<dbReference type="AlphaFoldDB" id="U5E2Y4"/>
<sequence>MANGEGSEDTPSGASSGGGDTPLPPMPHRHIDPSVAPSLLGGRHPVVHRGRPRWSTVALIVVFTTALALYLALRPGG</sequence>
<evidence type="ECO:0000256" key="2">
    <source>
        <dbReference type="SAM" id="Phobius"/>
    </source>
</evidence>
<dbReference type="OrthoDB" id="4570052at2"/>
<comment type="caution">
    <text evidence="3">The sequence shown here is derived from an EMBL/GenBank/DDBJ whole genome shotgun (WGS) entry which is preliminary data.</text>
</comment>
<reference evidence="3 4" key="1">
    <citation type="journal article" date="2014" name="BMC Genomics">
        <title>Genome based analysis of type-I polyketide synthase and nonribosomal peptide synthetase gene clusters in seven strains of five representative Nocardia species.</title>
        <authorList>
            <person name="Komaki H."/>
            <person name="Ichikawa N."/>
            <person name="Hosoyama A."/>
            <person name="Takahashi-Nakaguchi A."/>
            <person name="Matsuzawa T."/>
            <person name="Suzuki K."/>
            <person name="Fujita N."/>
            <person name="Gonoi T."/>
        </authorList>
    </citation>
    <scope>NUCLEOTIDE SEQUENCE [LARGE SCALE GENOMIC DNA]</scope>
    <source>
        <strain evidence="3 4">NBRC 15531</strain>
    </source>
</reference>
<organism evidence="3 4">
    <name type="scientific">Nocardia asteroides NBRC 15531</name>
    <dbReference type="NCBI Taxonomy" id="1110697"/>
    <lineage>
        <taxon>Bacteria</taxon>
        <taxon>Bacillati</taxon>
        <taxon>Actinomycetota</taxon>
        <taxon>Actinomycetes</taxon>
        <taxon>Mycobacteriales</taxon>
        <taxon>Nocardiaceae</taxon>
        <taxon>Nocardia</taxon>
    </lineage>
</organism>
<dbReference type="RefSeq" id="WP_019048551.1">
    <property type="nucleotide sequence ID" value="NZ_BAFO02000005.1"/>
</dbReference>
<proteinExistence type="predicted"/>
<feature type="transmembrane region" description="Helical" evidence="2">
    <location>
        <begin position="54"/>
        <end position="73"/>
    </location>
</feature>
<dbReference type="STRING" id="1824.SAMN05444423_107276"/>
<evidence type="ECO:0000313" key="4">
    <source>
        <dbReference type="Proteomes" id="UP000017048"/>
    </source>
</evidence>